<feature type="non-terminal residue" evidence="1">
    <location>
        <position position="1"/>
    </location>
</feature>
<gene>
    <name evidence="1" type="ORF">EZS28_038251</name>
</gene>
<dbReference type="SUPFAM" id="SSF51126">
    <property type="entry name" value="Pectin lyase-like"/>
    <property type="match status" value="1"/>
</dbReference>
<proteinExistence type="predicted"/>
<evidence type="ECO:0008006" key="3">
    <source>
        <dbReference type="Google" id="ProtNLM"/>
    </source>
</evidence>
<comment type="caution">
    <text evidence="1">The sequence shown here is derived from an EMBL/GenBank/DDBJ whole genome shotgun (WGS) entry which is preliminary data.</text>
</comment>
<name>A0A5J4U8E0_9EUKA</name>
<reference evidence="1 2" key="1">
    <citation type="submission" date="2019-03" db="EMBL/GenBank/DDBJ databases">
        <title>Single cell metagenomics reveals metabolic interactions within the superorganism composed of flagellate Streblomastix strix and complex community of Bacteroidetes bacteria on its surface.</title>
        <authorList>
            <person name="Treitli S.C."/>
            <person name="Kolisko M."/>
            <person name="Husnik F."/>
            <person name="Keeling P."/>
            <person name="Hampl V."/>
        </authorList>
    </citation>
    <scope>NUCLEOTIDE SEQUENCE [LARGE SCALE GENOMIC DNA]</scope>
    <source>
        <strain evidence="1">ST1C</strain>
    </source>
</reference>
<dbReference type="AlphaFoldDB" id="A0A5J4U8E0"/>
<protein>
    <recommendedName>
        <fullName evidence="3">Right handed beta helix domain-containing protein</fullName>
    </recommendedName>
</protein>
<dbReference type="Proteomes" id="UP000324800">
    <property type="component" value="Unassembled WGS sequence"/>
</dbReference>
<accession>A0A5J4U8E0</accession>
<dbReference type="InterPro" id="IPR011050">
    <property type="entry name" value="Pectin_lyase_fold/virulence"/>
</dbReference>
<organism evidence="1 2">
    <name type="scientific">Streblomastix strix</name>
    <dbReference type="NCBI Taxonomy" id="222440"/>
    <lineage>
        <taxon>Eukaryota</taxon>
        <taxon>Metamonada</taxon>
        <taxon>Preaxostyla</taxon>
        <taxon>Oxymonadida</taxon>
        <taxon>Streblomastigidae</taxon>
        <taxon>Streblomastix</taxon>
    </lineage>
</organism>
<dbReference type="EMBL" id="SNRW01019614">
    <property type="protein sequence ID" value="KAA6366222.1"/>
    <property type="molecule type" value="Genomic_DNA"/>
</dbReference>
<evidence type="ECO:0000313" key="1">
    <source>
        <dbReference type="EMBL" id="KAA6366222.1"/>
    </source>
</evidence>
<sequence>YVRFSQQTAEEVTATLTIKDTQFRSNIGTIAGAIALKNRAVKTITFDNLIFSENEYIYSDIINNQASGLYTQSDLTDKINFDSCFEDTLNVIQKEPFYVSLENNKQLSSIQPYDYGTIYLSATSSGDGDIGSETNPYTQFFSAFGALSGNKKRIVILGEEIRIRRPYEINKNVIIDPDTNAFPTTKQTIYNDASPGYAQWYAMQMGIDITLRMSNFKIVQGNKEGDLTYQVRDLFYVNTSSHLELSKIDFSLNIKEDQQASTFIRININGYLNLDQCTFSDITFDSSIAVNINNPSGIEITDCNFTSIKSSSGNAAVIQILGMQQSIQFTITNNRFINNGKIQDASSSPTVVALYLQYTSSQFSTPNLQRNYFEGNAGQQVGAIYFQTSSALNSDVIKLDGSTFVSNTAIATSVSSDIYSNSNLNALFGLNNVYYHPIEVSSSWDTLLGTQSMNLNEGQFDQNLQFHIERKGPQRDQGDQYQGEYSFIIQQRSNLKHITFNPSVGVLKPESQVDVKLVFQPPQLPQQDKGFSGGKKISGELETLSMKIYIAETQQKLQVNLTGKVLKPILVLSY</sequence>
<evidence type="ECO:0000313" key="2">
    <source>
        <dbReference type="Proteomes" id="UP000324800"/>
    </source>
</evidence>